<dbReference type="OrthoDB" id="2278185at2759"/>
<accession>A0A1X0R6S9</accession>
<protein>
    <submittedName>
        <fullName evidence="1">Uncharacterized protein</fullName>
    </submittedName>
</protein>
<gene>
    <name evidence="1" type="ORF">BCV72DRAFT_241026</name>
</gene>
<dbReference type="Proteomes" id="UP000242414">
    <property type="component" value="Unassembled WGS sequence"/>
</dbReference>
<dbReference type="SUPFAM" id="SSF53098">
    <property type="entry name" value="Ribonuclease H-like"/>
    <property type="match status" value="1"/>
</dbReference>
<evidence type="ECO:0000313" key="1">
    <source>
        <dbReference type="EMBL" id="ORE07737.1"/>
    </source>
</evidence>
<name>A0A1X0R6S9_RHIZD</name>
<dbReference type="Gene3D" id="3.30.420.10">
    <property type="entry name" value="Ribonuclease H-like superfamily/Ribonuclease H"/>
    <property type="match status" value="1"/>
</dbReference>
<organism evidence="1">
    <name type="scientific">Rhizopus microsporus var. microsporus</name>
    <dbReference type="NCBI Taxonomy" id="86635"/>
    <lineage>
        <taxon>Eukaryota</taxon>
        <taxon>Fungi</taxon>
        <taxon>Fungi incertae sedis</taxon>
        <taxon>Mucoromycota</taxon>
        <taxon>Mucoromycotina</taxon>
        <taxon>Mucoromycetes</taxon>
        <taxon>Mucorales</taxon>
        <taxon>Mucorineae</taxon>
        <taxon>Rhizopodaceae</taxon>
        <taxon>Rhizopus</taxon>
    </lineage>
</organism>
<dbReference type="EMBL" id="KV921899">
    <property type="protein sequence ID" value="ORE07737.1"/>
    <property type="molecule type" value="Genomic_DNA"/>
</dbReference>
<dbReference type="InterPro" id="IPR012337">
    <property type="entry name" value="RNaseH-like_sf"/>
</dbReference>
<sequence length="259" mass="29400">MNRSDLYNFITTESDRLRIQAMAPPKAFSYLASPFNTLVESYKLNGYQLPLLFYTDNVNSNRAFLEGVLPSLLKNDSKAIVCKPANIEEQPSNDYGSSLPALVLPNAMGVLVFSDSEKTNLACQNILDNLEDHPEYLSFNCEWIARYHGTFNVGLRKTQASLNEVLLIQLCYKSKTYLFRTFEFTEDDFPGKLRYLLKCENVKNVNGNFLRLQKGYKTNSKGIIELGTFYKDRGIIEKRSLSLAKVCAVVLKSSLPKNK</sequence>
<dbReference type="GO" id="GO:0003676">
    <property type="term" value="F:nucleic acid binding"/>
    <property type="evidence" value="ECO:0007669"/>
    <property type="project" value="InterPro"/>
</dbReference>
<dbReference type="InterPro" id="IPR036397">
    <property type="entry name" value="RNaseH_sf"/>
</dbReference>
<reference evidence="1" key="1">
    <citation type="journal article" date="2016" name="Proc. Natl. Acad. Sci. U.S.A.">
        <title>Lipid metabolic changes in an early divergent fungus govern the establishment of a mutualistic symbiosis with endobacteria.</title>
        <authorList>
            <person name="Lastovetsky O.A."/>
            <person name="Gaspar M.L."/>
            <person name="Mondo S.J."/>
            <person name="LaButti K.M."/>
            <person name="Sandor L."/>
            <person name="Grigoriev I.V."/>
            <person name="Henry S.A."/>
            <person name="Pawlowska T.E."/>
        </authorList>
    </citation>
    <scope>NUCLEOTIDE SEQUENCE [LARGE SCALE GENOMIC DNA]</scope>
    <source>
        <strain evidence="1">ATCC 52814</strain>
    </source>
</reference>
<dbReference type="VEuPathDB" id="FungiDB:BCV72DRAFT_241026"/>
<proteinExistence type="predicted"/>
<dbReference type="AlphaFoldDB" id="A0A1X0R6S9"/>